<dbReference type="InterPro" id="IPR040107">
    <property type="entry name" value="Snu23"/>
</dbReference>
<dbReference type="SMART" id="SM00451">
    <property type="entry name" value="ZnF_U1"/>
    <property type="match status" value="1"/>
</dbReference>
<gene>
    <name evidence="7" type="ORF">EAH_00041630</name>
</gene>
<dbReference type="OrthoDB" id="333325at2759"/>
<keyword evidence="4" id="KW-0539">Nucleus</keyword>
<feature type="region of interest" description="Disordered" evidence="5">
    <location>
        <begin position="35"/>
        <end position="77"/>
    </location>
</feature>
<dbReference type="InterPro" id="IPR036236">
    <property type="entry name" value="Znf_C2H2_sf"/>
</dbReference>
<keyword evidence="3" id="KW-0862">Zinc</keyword>
<keyword evidence="8" id="KW-1185">Reference proteome</keyword>
<dbReference type="GO" id="GO:0008270">
    <property type="term" value="F:zinc ion binding"/>
    <property type="evidence" value="ECO:0007669"/>
    <property type="project" value="UniProtKB-KW"/>
</dbReference>
<reference evidence="7" key="2">
    <citation type="submission" date="2013-10" db="EMBL/GenBank/DDBJ databases">
        <authorList>
            <person name="Aslett M."/>
        </authorList>
    </citation>
    <scope>NUCLEOTIDE SEQUENCE [LARGE SCALE GENOMIC DNA]</scope>
    <source>
        <strain evidence="7">Houghton</strain>
    </source>
</reference>
<dbReference type="PANTHER" id="PTHR45986">
    <property type="entry name" value="ZINC FINGER MATRIN-TYPE PROTEIN 2"/>
    <property type="match status" value="1"/>
</dbReference>
<evidence type="ECO:0000259" key="6">
    <source>
        <dbReference type="SMART" id="SM00451"/>
    </source>
</evidence>
<dbReference type="SUPFAM" id="SSF57667">
    <property type="entry name" value="beta-beta-alpha zinc fingers"/>
    <property type="match status" value="1"/>
</dbReference>
<dbReference type="AlphaFoldDB" id="U6GWM9"/>
<evidence type="ECO:0000313" key="7">
    <source>
        <dbReference type="EMBL" id="CDI83668.1"/>
    </source>
</evidence>
<dbReference type="InterPro" id="IPR013087">
    <property type="entry name" value="Znf_C2H2_type"/>
</dbReference>
<feature type="compositionally biased region" description="Basic and acidic residues" evidence="5">
    <location>
        <begin position="49"/>
        <end position="67"/>
    </location>
</feature>
<dbReference type="GeneID" id="25272233"/>
<dbReference type="InterPro" id="IPR003604">
    <property type="entry name" value="Matrin/U1-like-C_Znf_C2H2"/>
</dbReference>
<dbReference type="VEuPathDB" id="ToxoDB:EAH_00041630"/>
<organism evidence="7 8">
    <name type="scientific">Eimeria acervulina</name>
    <name type="common">Coccidian parasite</name>
    <dbReference type="NCBI Taxonomy" id="5801"/>
    <lineage>
        <taxon>Eukaryota</taxon>
        <taxon>Sar</taxon>
        <taxon>Alveolata</taxon>
        <taxon>Apicomplexa</taxon>
        <taxon>Conoidasida</taxon>
        <taxon>Coccidia</taxon>
        <taxon>Eucoccidiorida</taxon>
        <taxon>Eimeriorina</taxon>
        <taxon>Eimeriidae</taxon>
        <taxon>Eimeria</taxon>
    </lineage>
</organism>
<dbReference type="Pfam" id="PF12874">
    <property type="entry name" value="zf-met"/>
    <property type="match status" value="1"/>
</dbReference>
<feature type="domain" description="U1-type" evidence="6">
    <location>
        <begin position="108"/>
        <end position="142"/>
    </location>
</feature>
<evidence type="ECO:0000256" key="3">
    <source>
        <dbReference type="ARBA" id="ARBA00022833"/>
    </source>
</evidence>
<dbReference type="EMBL" id="HG673462">
    <property type="protein sequence ID" value="CDI83668.1"/>
    <property type="molecule type" value="Genomic_DNA"/>
</dbReference>
<reference evidence="7" key="1">
    <citation type="submission" date="2013-10" db="EMBL/GenBank/DDBJ databases">
        <title>Genomic analysis of the causative agents of coccidiosis in chickens.</title>
        <authorList>
            <person name="Reid A.J."/>
            <person name="Blake D."/>
            <person name="Billington K."/>
            <person name="Browne H."/>
            <person name="Dunn M."/>
            <person name="Hung S."/>
            <person name="Kawahara F."/>
            <person name="Miranda-Saavedra D."/>
            <person name="Mourier T."/>
            <person name="Nagra H."/>
            <person name="Otto T.D."/>
            <person name="Rawlings N."/>
            <person name="Sanchez A."/>
            <person name="Sanders M."/>
            <person name="Subramaniam C."/>
            <person name="Tay Y."/>
            <person name="Dear P."/>
            <person name="Doerig C."/>
            <person name="Gruber A."/>
            <person name="Parkinson J."/>
            <person name="Shirley M."/>
            <person name="Wan K.L."/>
            <person name="Berriman M."/>
            <person name="Tomley F."/>
            <person name="Pain A."/>
        </authorList>
    </citation>
    <scope>NUCLEOTIDE SEQUENCE [LARGE SCALE GENOMIC DNA]</scope>
    <source>
        <strain evidence="7">Houghton</strain>
    </source>
</reference>
<evidence type="ECO:0000256" key="1">
    <source>
        <dbReference type="ARBA" id="ARBA00022723"/>
    </source>
</evidence>
<dbReference type="GO" id="GO:0003676">
    <property type="term" value="F:nucleic acid binding"/>
    <property type="evidence" value="ECO:0007669"/>
    <property type="project" value="InterPro"/>
</dbReference>
<dbReference type="RefSeq" id="XP_013247239.1">
    <property type="nucleotide sequence ID" value="XM_013391785.1"/>
</dbReference>
<evidence type="ECO:0000256" key="5">
    <source>
        <dbReference type="SAM" id="MobiDB-lite"/>
    </source>
</evidence>
<keyword evidence="2" id="KW-0863">Zinc-finger</keyword>
<proteinExistence type="predicted"/>
<evidence type="ECO:0000256" key="2">
    <source>
        <dbReference type="ARBA" id="ARBA00022771"/>
    </source>
</evidence>
<dbReference type="Proteomes" id="UP000018050">
    <property type="component" value="Unassembled WGS sequence"/>
</dbReference>
<protein>
    <recommendedName>
        <fullName evidence="6">U1-type domain-containing protein</fullName>
    </recommendedName>
</protein>
<feature type="region of interest" description="Disordered" evidence="5">
    <location>
        <begin position="248"/>
        <end position="274"/>
    </location>
</feature>
<evidence type="ECO:0000313" key="8">
    <source>
        <dbReference type="Proteomes" id="UP000018050"/>
    </source>
</evidence>
<accession>U6GWM9</accession>
<dbReference type="GO" id="GO:0005681">
    <property type="term" value="C:spliceosomal complex"/>
    <property type="evidence" value="ECO:0007669"/>
    <property type="project" value="InterPro"/>
</dbReference>
<name>U6GWM9_EIMAC</name>
<feature type="region of interest" description="Disordered" evidence="5">
    <location>
        <begin position="1"/>
        <end position="20"/>
    </location>
</feature>
<dbReference type="GO" id="GO:0046540">
    <property type="term" value="C:U4/U6 x U5 tri-snRNP complex"/>
    <property type="evidence" value="ECO:0007669"/>
    <property type="project" value="TreeGrafter"/>
</dbReference>
<evidence type="ECO:0000256" key="4">
    <source>
        <dbReference type="ARBA" id="ARBA00023242"/>
    </source>
</evidence>
<sequence>MASSEAQHESAACADEASHVSPQCSGFLQTFRDERVGQAASAEQQHPCQKPEPDRLGVLPKPREKPKSPPLPPYGYRQQLQQRTFKLDFEREVSRTKMVTLQTPRMQQRGFWCDICECFCKDSQAYLDHIRGRNHNQLLGGYSFLRLFACRAAPRCQAVGSAADDGDWVGAPNPKSKANVRVKQQQQQEGGAQGMSGGFGALAGGAGAEGRAAEAEDEFERVKRLPEEHQREQELKTRKKETKRAAAAAAGGITPAAKAATPANRGVEANPDAAGPAAVGLPTSFSGCYSTYECGISSSSYSGCGGCSSCSCSTLQFGQVWSGVTLRSQRPTKV</sequence>
<keyword evidence="1" id="KW-0479">Metal-binding</keyword>
<dbReference type="PANTHER" id="PTHR45986:SF1">
    <property type="entry name" value="ZINC FINGER MATRIN-TYPE PROTEIN 2"/>
    <property type="match status" value="1"/>
</dbReference>
<dbReference type="GO" id="GO:0000398">
    <property type="term" value="P:mRNA splicing, via spliceosome"/>
    <property type="evidence" value="ECO:0007669"/>
    <property type="project" value="InterPro"/>
</dbReference>
<feature type="compositionally biased region" description="Low complexity" evidence="5">
    <location>
        <begin position="248"/>
        <end position="263"/>
    </location>
</feature>